<dbReference type="AlphaFoldDB" id="W6K4W4"/>
<feature type="region of interest" description="Disordered" evidence="1">
    <location>
        <begin position="1"/>
        <end position="22"/>
    </location>
</feature>
<proteinExistence type="predicted"/>
<evidence type="ECO:0000259" key="2">
    <source>
        <dbReference type="Pfam" id="PF01551"/>
    </source>
</evidence>
<comment type="caution">
    <text evidence="3">The sequence shown here is derived from an EMBL/GenBank/DDBJ whole genome shotgun (WGS) entry which is preliminary data.</text>
</comment>
<organism evidence="3 4">
    <name type="scientific">Nostocoides australiense Ben110</name>
    <dbReference type="NCBI Taxonomy" id="1193182"/>
    <lineage>
        <taxon>Bacteria</taxon>
        <taxon>Bacillati</taxon>
        <taxon>Actinomycetota</taxon>
        <taxon>Actinomycetes</taxon>
        <taxon>Micrococcales</taxon>
        <taxon>Intrasporangiaceae</taxon>
        <taxon>Nostocoides</taxon>
    </lineage>
</organism>
<dbReference type="Gene3D" id="2.70.70.10">
    <property type="entry name" value="Glucose Permease (Domain IIA)"/>
    <property type="match status" value="1"/>
</dbReference>
<dbReference type="Proteomes" id="UP000035763">
    <property type="component" value="Unassembled WGS sequence"/>
</dbReference>
<name>W6K4W4_9MICO</name>
<dbReference type="Pfam" id="PF01551">
    <property type="entry name" value="Peptidase_M23"/>
    <property type="match status" value="1"/>
</dbReference>
<feature type="domain" description="M23ase beta-sheet core" evidence="2">
    <location>
        <begin position="105"/>
        <end position="200"/>
    </location>
</feature>
<evidence type="ECO:0000256" key="1">
    <source>
        <dbReference type="SAM" id="MobiDB-lite"/>
    </source>
</evidence>
<dbReference type="GO" id="GO:0004222">
    <property type="term" value="F:metalloendopeptidase activity"/>
    <property type="evidence" value="ECO:0007669"/>
    <property type="project" value="TreeGrafter"/>
</dbReference>
<dbReference type="STRING" id="1193182.BN11_910001"/>
<protein>
    <submittedName>
        <fullName evidence="3">Peptidase M23</fullName>
    </submittedName>
</protein>
<evidence type="ECO:0000313" key="4">
    <source>
        <dbReference type="Proteomes" id="UP000035763"/>
    </source>
</evidence>
<evidence type="ECO:0000313" key="3">
    <source>
        <dbReference type="EMBL" id="CCH75719.1"/>
    </source>
</evidence>
<dbReference type="OrthoDB" id="1099523at2"/>
<keyword evidence="4" id="KW-1185">Reference proteome</keyword>
<gene>
    <name evidence="3" type="ORF">BN11_910001</name>
</gene>
<dbReference type="InterPro" id="IPR016047">
    <property type="entry name" value="M23ase_b-sheet_dom"/>
</dbReference>
<dbReference type="CDD" id="cd12797">
    <property type="entry name" value="M23_peptidase"/>
    <property type="match status" value="1"/>
</dbReference>
<dbReference type="InterPro" id="IPR050570">
    <property type="entry name" value="Cell_wall_metabolism_enzyme"/>
</dbReference>
<dbReference type="PANTHER" id="PTHR21666:SF270">
    <property type="entry name" value="MUREIN HYDROLASE ACTIVATOR ENVC"/>
    <property type="match status" value="1"/>
</dbReference>
<sequence>MSSAAAQALADRSGTREAAVPAAASIDTAGELAADATREQSTVRAQRTAERQALVVKKAKEAAKKKAEAKKKAAAAARIKAAHAWVSPIKNPRLTSGFGARWGRLHAGLDFGAVVGTPLRSLSTGTVTEAGWGGGYGQKVEITYWDGTVSYFAHMSVISVIKGQKVTPGMIVGKSGNTGHSTGPHLHLEIHPGGGDPVDPRGWLAKHGLKL</sequence>
<dbReference type="SUPFAM" id="SSF51261">
    <property type="entry name" value="Duplicated hybrid motif"/>
    <property type="match status" value="1"/>
</dbReference>
<dbReference type="InterPro" id="IPR011055">
    <property type="entry name" value="Dup_hybrid_motif"/>
</dbReference>
<dbReference type="EMBL" id="CAJA01000520">
    <property type="protein sequence ID" value="CCH75719.1"/>
    <property type="molecule type" value="Genomic_DNA"/>
</dbReference>
<accession>W6K4W4</accession>
<reference evidence="3 4" key="1">
    <citation type="journal article" date="2013" name="ISME J.">
        <title>A metabolic model for members of the genus Tetrasphaera involved in enhanced biological phosphorus removal.</title>
        <authorList>
            <person name="Kristiansen R."/>
            <person name="Nguyen H.T.T."/>
            <person name="Saunders A.M."/>
            <person name="Nielsen J.L."/>
            <person name="Wimmer R."/>
            <person name="Le V.Q."/>
            <person name="McIlroy S.J."/>
            <person name="Petrovski S."/>
            <person name="Seviour R.J."/>
            <person name="Calteau A."/>
            <person name="Nielsen K.L."/>
            <person name="Nielsen P.H."/>
        </authorList>
    </citation>
    <scope>NUCLEOTIDE SEQUENCE [LARGE SCALE GENOMIC DNA]</scope>
    <source>
        <strain evidence="3 4">Ben110</strain>
    </source>
</reference>
<dbReference type="PANTHER" id="PTHR21666">
    <property type="entry name" value="PEPTIDASE-RELATED"/>
    <property type="match status" value="1"/>
</dbReference>